<evidence type="ECO:0000313" key="15">
    <source>
        <dbReference type="EMBL" id="SER85790.1"/>
    </source>
</evidence>
<dbReference type="InterPro" id="IPR027417">
    <property type="entry name" value="P-loop_NTPase"/>
</dbReference>
<dbReference type="Proteomes" id="UP000198948">
    <property type="component" value="Unassembled WGS sequence"/>
</dbReference>
<dbReference type="InterPro" id="IPR050445">
    <property type="entry name" value="Bact_polysacc_biosynth/exp"/>
</dbReference>
<evidence type="ECO:0000256" key="2">
    <source>
        <dbReference type="ARBA" id="ARBA00007316"/>
    </source>
</evidence>
<comment type="catalytic activity">
    <reaction evidence="13">
        <text>L-tyrosyl-[protein] + ATP = O-phospho-L-tyrosyl-[protein] + ADP + H(+)</text>
        <dbReference type="Rhea" id="RHEA:10596"/>
        <dbReference type="Rhea" id="RHEA-COMP:10136"/>
        <dbReference type="Rhea" id="RHEA-COMP:20101"/>
        <dbReference type="ChEBI" id="CHEBI:15378"/>
        <dbReference type="ChEBI" id="CHEBI:30616"/>
        <dbReference type="ChEBI" id="CHEBI:46858"/>
        <dbReference type="ChEBI" id="CHEBI:61978"/>
        <dbReference type="ChEBI" id="CHEBI:456216"/>
        <dbReference type="EC" id="2.7.10.2"/>
    </reaction>
</comment>
<dbReference type="GO" id="GO:0004715">
    <property type="term" value="F:non-membrane spanning protein tyrosine kinase activity"/>
    <property type="evidence" value="ECO:0007669"/>
    <property type="project" value="UniProtKB-EC"/>
</dbReference>
<evidence type="ECO:0000256" key="4">
    <source>
        <dbReference type="ARBA" id="ARBA00019200"/>
    </source>
</evidence>
<dbReference type="InterPro" id="IPR025669">
    <property type="entry name" value="AAA_dom"/>
</dbReference>
<dbReference type="InterPro" id="IPR005702">
    <property type="entry name" value="Wzc-like_C"/>
</dbReference>
<dbReference type="PANTHER" id="PTHR32309:SF13">
    <property type="entry name" value="FERRIC ENTEROBACTIN TRANSPORT PROTEIN FEPE"/>
    <property type="match status" value="1"/>
</dbReference>
<keyword evidence="10" id="KW-0829">Tyrosine-protein kinase</keyword>
<dbReference type="SUPFAM" id="SSF52540">
    <property type="entry name" value="P-loop containing nucleoside triphosphate hydrolases"/>
    <property type="match status" value="1"/>
</dbReference>
<comment type="similarity">
    <text evidence="2">Belongs to the CpsD/CapB family.</text>
</comment>
<dbReference type="EC" id="2.7.10.2" evidence="3"/>
<evidence type="ECO:0000256" key="9">
    <source>
        <dbReference type="ARBA" id="ARBA00022903"/>
    </source>
</evidence>
<evidence type="ECO:0000256" key="7">
    <source>
        <dbReference type="ARBA" id="ARBA00022777"/>
    </source>
</evidence>
<dbReference type="Pfam" id="PF13614">
    <property type="entry name" value="AAA_31"/>
    <property type="match status" value="1"/>
</dbReference>
<proteinExistence type="inferred from homology"/>
<evidence type="ECO:0000256" key="11">
    <source>
        <dbReference type="ARBA" id="ARBA00023169"/>
    </source>
</evidence>
<feature type="domain" description="AAA" evidence="14">
    <location>
        <begin position="57"/>
        <end position="191"/>
    </location>
</feature>
<accession>A0A1H9SL88</accession>
<evidence type="ECO:0000256" key="6">
    <source>
        <dbReference type="ARBA" id="ARBA00022741"/>
    </source>
</evidence>
<organism evidence="15 16">
    <name type="scientific">Isobaculum melis</name>
    <dbReference type="NCBI Taxonomy" id="142588"/>
    <lineage>
        <taxon>Bacteria</taxon>
        <taxon>Bacillati</taxon>
        <taxon>Bacillota</taxon>
        <taxon>Bacilli</taxon>
        <taxon>Lactobacillales</taxon>
        <taxon>Carnobacteriaceae</taxon>
        <taxon>Isobaculum</taxon>
    </lineage>
</organism>
<dbReference type="PANTHER" id="PTHR32309">
    <property type="entry name" value="TYROSINE-PROTEIN KINASE"/>
    <property type="match status" value="1"/>
</dbReference>
<keyword evidence="16" id="KW-1185">Reference proteome</keyword>
<comment type="pathway">
    <text evidence="1">Capsule biogenesis; capsule polysaccharide biosynthesis.</text>
</comment>
<gene>
    <name evidence="15" type="ORF">SAMN04488559_1086</name>
</gene>
<evidence type="ECO:0000256" key="10">
    <source>
        <dbReference type="ARBA" id="ARBA00023137"/>
    </source>
</evidence>
<dbReference type="OrthoDB" id="9794577at2"/>
<dbReference type="EMBL" id="FOHA01000008">
    <property type="protein sequence ID" value="SER85790.1"/>
    <property type="molecule type" value="Genomic_DNA"/>
</dbReference>
<keyword evidence="6" id="KW-0547">Nucleotide-binding</keyword>
<dbReference type="GO" id="GO:0005524">
    <property type="term" value="F:ATP binding"/>
    <property type="evidence" value="ECO:0007669"/>
    <property type="project" value="UniProtKB-KW"/>
</dbReference>
<keyword evidence="8" id="KW-0067">ATP-binding</keyword>
<keyword evidence="11" id="KW-0270">Exopolysaccharide synthesis</keyword>
<keyword evidence="5" id="KW-0808">Transferase</keyword>
<dbReference type="CDD" id="cd05387">
    <property type="entry name" value="BY-kinase"/>
    <property type="match status" value="1"/>
</dbReference>
<protein>
    <recommendedName>
        <fullName evidence="4">Tyrosine-protein kinase CpsD</fullName>
        <ecNumber evidence="3">2.7.10.2</ecNumber>
    </recommendedName>
</protein>
<evidence type="ECO:0000256" key="13">
    <source>
        <dbReference type="ARBA" id="ARBA00051245"/>
    </source>
</evidence>
<dbReference type="STRING" id="142588.SAMN04488559_1086"/>
<reference evidence="15 16" key="1">
    <citation type="submission" date="2016-10" db="EMBL/GenBank/DDBJ databases">
        <authorList>
            <person name="de Groot N.N."/>
        </authorList>
    </citation>
    <scope>NUCLEOTIDE SEQUENCE [LARGE SCALE GENOMIC DNA]</scope>
    <source>
        <strain evidence="15 16">DSM 13760</strain>
    </source>
</reference>
<dbReference type="AlphaFoldDB" id="A0A1H9SL88"/>
<keyword evidence="9" id="KW-0972">Capsule biogenesis/degradation</keyword>
<dbReference type="NCBIfam" id="TIGR01007">
    <property type="entry name" value="eps_fam"/>
    <property type="match status" value="1"/>
</dbReference>
<evidence type="ECO:0000256" key="8">
    <source>
        <dbReference type="ARBA" id="ARBA00022840"/>
    </source>
</evidence>
<name>A0A1H9SL88_9LACT</name>
<evidence type="ECO:0000256" key="5">
    <source>
        <dbReference type="ARBA" id="ARBA00022679"/>
    </source>
</evidence>
<dbReference type="UniPathway" id="UPA00934"/>
<dbReference type="FunFam" id="3.40.50.300:FF:000527">
    <property type="entry name" value="Tyrosine-protein kinase etk"/>
    <property type="match status" value="1"/>
</dbReference>
<evidence type="ECO:0000256" key="1">
    <source>
        <dbReference type="ARBA" id="ARBA00005132"/>
    </source>
</evidence>
<evidence type="ECO:0000259" key="14">
    <source>
        <dbReference type="Pfam" id="PF13614"/>
    </source>
</evidence>
<sequence length="239" mass="26210">MFNKKRKNTKQQKQGTSLITLTKPSSVITEQIRTIRTNIQFSMIDRELKTLVFTSAGPGEGKSTVSANVAVVFAKQGKKVLLVDADMRKPTVHKTFKVPNNEGLTTLLTEKEMNLENVIKETVDENLSILTSGPIPPNPSELLDSNKMNFTIEMLASSFDLIIFDMPPIVTVTDAQIMASKTDGTIVVVRSGIANKEAVLKAKQLLTIVNANVVGTVFNGVEKTSDTAYKYYGLEGDQK</sequence>
<dbReference type="GO" id="GO:0042802">
    <property type="term" value="F:identical protein binding"/>
    <property type="evidence" value="ECO:0007669"/>
    <property type="project" value="UniProtKB-ARBA"/>
</dbReference>
<evidence type="ECO:0000313" key="16">
    <source>
        <dbReference type="Proteomes" id="UP000198948"/>
    </source>
</evidence>
<keyword evidence="7" id="KW-0418">Kinase</keyword>
<dbReference type="GO" id="GO:0045227">
    <property type="term" value="P:capsule polysaccharide biosynthetic process"/>
    <property type="evidence" value="ECO:0007669"/>
    <property type="project" value="UniProtKB-UniPathway"/>
</dbReference>
<evidence type="ECO:0000256" key="12">
    <source>
        <dbReference type="ARBA" id="ARBA00024964"/>
    </source>
</evidence>
<dbReference type="RefSeq" id="WP_092651936.1">
    <property type="nucleotide sequence ID" value="NZ_FOHA01000008.1"/>
</dbReference>
<evidence type="ECO:0000256" key="3">
    <source>
        <dbReference type="ARBA" id="ARBA00011903"/>
    </source>
</evidence>
<comment type="function">
    <text evidence="12">Involved in the regulation of capsular polysaccharide biosynthesis. Autophosphorylation of CpsD attenuates its activity and reduces the level of encapsulation. May be part of a complex that directs the coordinated polymerization and export to the cell surface of the capsular polysaccharide.</text>
</comment>
<dbReference type="Gene3D" id="3.40.50.300">
    <property type="entry name" value="P-loop containing nucleotide triphosphate hydrolases"/>
    <property type="match status" value="1"/>
</dbReference>
<dbReference type="GO" id="GO:0005886">
    <property type="term" value="C:plasma membrane"/>
    <property type="evidence" value="ECO:0007669"/>
    <property type="project" value="UniProtKB-ARBA"/>
</dbReference>